<comment type="caution">
    <text evidence="2">The sequence shown here is derived from an EMBL/GenBank/DDBJ whole genome shotgun (WGS) entry which is preliminary data.</text>
</comment>
<sequence length="65" mass="7582">MWCSFIFFLSLLFLGSAVDFEDNYNIAVKRGGMGGYAFGSMAHQWPAHLRKFMRVQQKRGDINYR</sequence>
<keyword evidence="3" id="KW-1185">Reference proteome</keyword>
<dbReference type="EMBL" id="BTRK01000004">
    <property type="protein sequence ID" value="GMR48173.1"/>
    <property type="molecule type" value="Genomic_DNA"/>
</dbReference>
<dbReference type="AlphaFoldDB" id="A0AAN5CPG7"/>
<protein>
    <submittedName>
        <fullName evidence="2">Uncharacterized protein</fullName>
    </submittedName>
</protein>
<dbReference type="Proteomes" id="UP001328107">
    <property type="component" value="Unassembled WGS sequence"/>
</dbReference>
<keyword evidence="1" id="KW-0732">Signal</keyword>
<feature type="chain" id="PRO_5042943927" evidence="1">
    <location>
        <begin position="18"/>
        <end position="65"/>
    </location>
</feature>
<evidence type="ECO:0000313" key="3">
    <source>
        <dbReference type="Proteomes" id="UP001328107"/>
    </source>
</evidence>
<organism evidence="2 3">
    <name type="scientific">Pristionchus mayeri</name>
    <dbReference type="NCBI Taxonomy" id="1317129"/>
    <lineage>
        <taxon>Eukaryota</taxon>
        <taxon>Metazoa</taxon>
        <taxon>Ecdysozoa</taxon>
        <taxon>Nematoda</taxon>
        <taxon>Chromadorea</taxon>
        <taxon>Rhabditida</taxon>
        <taxon>Rhabditina</taxon>
        <taxon>Diplogasteromorpha</taxon>
        <taxon>Diplogasteroidea</taxon>
        <taxon>Neodiplogasteridae</taxon>
        <taxon>Pristionchus</taxon>
    </lineage>
</organism>
<reference evidence="3" key="1">
    <citation type="submission" date="2022-10" db="EMBL/GenBank/DDBJ databases">
        <title>Genome assembly of Pristionchus species.</title>
        <authorList>
            <person name="Yoshida K."/>
            <person name="Sommer R.J."/>
        </authorList>
    </citation>
    <scope>NUCLEOTIDE SEQUENCE [LARGE SCALE GENOMIC DNA]</scope>
    <source>
        <strain evidence="3">RS5460</strain>
    </source>
</reference>
<feature type="signal peptide" evidence="1">
    <location>
        <begin position="1"/>
        <end position="17"/>
    </location>
</feature>
<accession>A0AAN5CPG7</accession>
<name>A0AAN5CPG7_9BILA</name>
<evidence type="ECO:0000313" key="2">
    <source>
        <dbReference type="EMBL" id="GMR48173.1"/>
    </source>
</evidence>
<evidence type="ECO:0000256" key="1">
    <source>
        <dbReference type="SAM" id="SignalP"/>
    </source>
</evidence>
<gene>
    <name evidence="2" type="ORF">PMAYCL1PPCAC_18368</name>
</gene>
<proteinExistence type="predicted"/>